<feature type="compositionally biased region" description="Low complexity" evidence="6">
    <location>
        <begin position="58"/>
        <end position="72"/>
    </location>
</feature>
<dbReference type="PANTHER" id="PTHR12399">
    <property type="entry name" value="EUKARYOTIC TRANSLATION INITIATION FACTOR 3 SUBUNIT 7"/>
    <property type="match status" value="1"/>
</dbReference>
<name>A0ABQ9YEI2_9EUKA</name>
<dbReference type="Pfam" id="PF05091">
    <property type="entry name" value="eIF-3_zeta"/>
    <property type="match status" value="1"/>
</dbReference>
<keyword evidence="8" id="KW-1185">Reference proteome</keyword>
<dbReference type="PANTHER" id="PTHR12399:SF0">
    <property type="entry name" value="EUKARYOTIC TRANSLATION INITIATION FACTOR 3 SUBUNIT D"/>
    <property type="match status" value="1"/>
</dbReference>
<accession>A0ABQ9YEI2</accession>
<evidence type="ECO:0000256" key="6">
    <source>
        <dbReference type="SAM" id="MobiDB-lite"/>
    </source>
</evidence>
<feature type="region of interest" description="Disordered" evidence="6">
    <location>
        <begin position="181"/>
        <end position="204"/>
    </location>
</feature>
<evidence type="ECO:0000256" key="5">
    <source>
        <dbReference type="SAM" id="Coils"/>
    </source>
</evidence>
<keyword evidence="3" id="KW-0694">RNA-binding</keyword>
<feature type="compositionally biased region" description="Acidic residues" evidence="6">
    <location>
        <begin position="390"/>
        <end position="400"/>
    </location>
</feature>
<evidence type="ECO:0000256" key="3">
    <source>
        <dbReference type="ARBA" id="ARBA00022884"/>
    </source>
</evidence>
<keyword evidence="5" id="KW-0175">Coiled coil</keyword>
<feature type="region of interest" description="Disordered" evidence="6">
    <location>
        <begin position="55"/>
        <end position="74"/>
    </location>
</feature>
<comment type="caution">
    <text evidence="7">The sequence shown here is derived from an EMBL/GenBank/DDBJ whole genome shotgun (WGS) entry which is preliminary data.</text>
</comment>
<organism evidence="7 8">
    <name type="scientific">Blattamonas nauphoetae</name>
    <dbReference type="NCBI Taxonomy" id="2049346"/>
    <lineage>
        <taxon>Eukaryota</taxon>
        <taxon>Metamonada</taxon>
        <taxon>Preaxostyla</taxon>
        <taxon>Oxymonadida</taxon>
        <taxon>Blattamonas</taxon>
    </lineage>
</organism>
<feature type="region of interest" description="Disordered" evidence="6">
    <location>
        <begin position="81"/>
        <end position="118"/>
    </location>
</feature>
<feature type="coiled-coil region" evidence="5">
    <location>
        <begin position="598"/>
        <end position="628"/>
    </location>
</feature>
<evidence type="ECO:0000313" key="8">
    <source>
        <dbReference type="Proteomes" id="UP001281761"/>
    </source>
</evidence>
<dbReference type="GO" id="GO:0003743">
    <property type="term" value="F:translation initiation factor activity"/>
    <property type="evidence" value="ECO:0007669"/>
    <property type="project" value="UniProtKB-KW"/>
</dbReference>
<protein>
    <submittedName>
        <fullName evidence="7">Eukaryotic translation initiation factor 3 subunit D</fullName>
    </submittedName>
</protein>
<evidence type="ECO:0000256" key="2">
    <source>
        <dbReference type="ARBA" id="ARBA00022540"/>
    </source>
</evidence>
<feature type="compositionally biased region" description="Polar residues" evidence="6">
    <location>
        <begin position="191"/>
        <end position="204"/>
    </location>
</feature>
<feature type="compositionally biased region" description="Basic and acidic residues" evidence="6">
    <location>
        <begin position="401"/>
        <end position="415"/>
    </location>
</feature>
<sequence length="711" mass="80564">MSLLSLAFPSEDISQPSTTPVFGPPTVVPASLNLPKTYFNNSEVIYRTADFFSTTTAQPKQTSKSKEQSTSQNLEEVFQTIEQSTSKPKPSTHRKKYPQNQRSYRRDTYQSQNRWHQRREQQQIHIRELPIESRDDWTPLESWLLQALAKRKSAHPLVITPRTLAQCGLVGQYRSDLDSVTSNRPVPLPNVNVSIPPQSTSSSDPYLQELSKLPEFDGSIFTTEQILAVLMSCPRSHYPWELALREQEHLYYDEETKETRPIRTFFLDKVPFEGSLLDHSMMFENYTNAPVLNGLGCLDPTDSVEVPGYNATFLSHEAGVAEARFFSQAVDSSVKPISIQGAVAEGYPVPEQPQQHSGFPPCGYRYIAVNISNRLSIVYRARIDAVLEEEEEIEKEDDNEEKDRSKNSGKTEKPEFVNIHTLNELNPHLLLTLISKTQNLQQTTQQMYSNLRSNWKGDLISQLGIVLSKEAKHNIFKLSRWFYEAMLARVTKVKVGFASRVSNTASHTLLKSATYKLDELAALINIDMSSGWEILTTILSHVMATLMTEKEKLKEDEEYKLHTYIIMREPTKVSIQLLSVPNGSIDAALEGRRTVLKEDEVEKKVGQVERVEEKAEEAEQATTEEMLAVQSALQSFTKRIGLTGAGSKDFRMAESDIFRSAKFGISFAEHEEEEHVVQAEDPVDDLDDEGEFIPSQIHKRAINVITTITEP</sequence>
<evidence type="ECO:0000256" key="1">
    <source>
        <dbReference type="ARBA" id="ARBA00022490"/>
    </source>
</evidence>
<dbReference type="Proteomes" id="UP001281761">
    <property type="component" value="Unassembled WGS sequence"/>
</dbReference>
<gene>
    <name evidence="7" type="ORF">BLNAU_2799</name>
</gene>
<proteinExistence type="predicted"/>
<feature type="region of interest" description="Disordered" evidence="6">
    <location>
        <begin position="1"/>
        <end position="23"/>
    </location>
</feature>
<reference evidence="7 8" key="1">
    <citation type="journal article" date="2022" name="bioRxiv">
        <title>Genomics of Preaxostyla Flagellates Illuminates Evolutionary Transitions and the Path Towards Mitochondrial Loss.</title>
        <authorList>
            <person name="Novak L.V.F."/>
            <person name="Treitli S.C."/>
            <person name="Pyrih J."/>
            <person name="Halakuc P."/>
            <person name="Pipaliya S.V."/>
            <person name="Vacek V."/>
            <person name="Brzon O."/>
            <person name="Soukal P."/>
            <person name="Eme L."/>
            <person name="Dacks J.B."/>
            <person name="Karnkowska A."/>
            <person name="Elias M."/>
            <person name="Hampl V."/>
        </authorList>
    </citation>
    <scope>NUCLEOTIDE SEQUENCE [LARGE SCALE GENOMIC DNA]</scope>
    <source>
        <strain evidence="7">NAU3</strain>
        <tissue evidence="7">Gut</tissue>
    </source>
</reference>
<dbReference type="EMBL" id="JARBJD010000012">
    <property type="protein sequence ID" value="KAK2962139.1"/>
    <property type="molecule type" value="Genomic_DNA"/>
</dbReference>
<dbReference type="InterPro" id="IPR007783">
    <property type="entry name" value="eIF3d"/>
</dbReference>
<evidence type="ECO:0000313" key="7">
    <source>
        <dbReference type="EMBL" id="KAK2962139.1"/>
    </source>
</evidence>
<keyword evidence="1" id="KW-0963">Cytoplasm</keyword>
<keyword evidence="2 7" id="KW-0396">Initiation factor</keyword>
<feature type="region of interest" description="Disordered" evidence="6">
    <location>
        <begin position="390"/>
        <end position="415"/>
    </location>
</feature>
<keyword evidence="4" id="KW-0648">Protein biosynthesis</keyword>
<evidence type="ECO:0000256" key="4">
    <source>
        <dbReference type="ARBA" id="ARBA00022917"/>
    </source>
</evidence>